<gene>
    <name evidence="6" type="ORF">ACFQHW_09735</name>
</gene>
<dbReference type="EMBL" id="JBHSSM010000022">
    <property type="protein sequence ID" value="MFC6315841.1"/>
    <property type="molecule type" value="Genomic_DNA"/>
</dbReference>
<evidence type="ECO:0000313" key="6">
    <source>
        <dbReference type="EMBL" id="MFC6315841.1"/>
    </source>
</evidence>
<feature type="signal peptide" evidence="4">
    <location>
        <begin position="1"/>
        <end position="23"/>
    </location>
</feature>
<evidence type="ECO:0000259" key="5">
    <source>
        <dbReference type="SMART" id="SM00062"/>
    </source>
</evidence>
<evidence type="ECO:0000313" key="7">
    <source>
        <dbReference type="Proteomes" id="UP001596310"/>
    </source>
</evidence>
<dbReference type="InterPro" id="IPR001638">
    <property type="entry name" value="Solute-binding_3/MltF_N"/>
</dbReference>
<evidence type="ECO:0000256" key="4">
    <source>
        <dbReference type="SAM" id="SignalP"/>
    </source>
</evidence>
<organism evidence="6 7">
    <name type="scientific">Lapidilactobacillus achengensis</name>
    <dbReference type="NCBI Taxonomy" id="2486000"/>
    <lineage>
        <taxon>Bacteria</taxon>
        <taxon>Bacillati</taxon>
        <taxon>Bacillota</taxon>
        <taxon>Bacilli</taxon>
        <taxon>Lactobacillales</taxon>
        <taxon>Lactobacillaceae</taxon>
        <taxon>Lapidilactobacillus</taxon>
    </lineage>
</organism>
<dbReference type="SMART" id="SM00062">
    <property type="entry name" value="PBPb"/>
    <property type="match status" value="1"/>
</dbReference>
<sequence>MQRKKKKLIALWLTLASLLLVLAGCGDDLASQDVLTRVKASNEISWGVKSDTRLFGLMSIKTGKVEGFDVDIATAVSKEIFGDQVQVNIVPVTSNTRMSLLKNGNVDALASTLTITPERKKEVLFSEVYFNAGQALMVKKGSQIKSVKDLTKGTKVIGLQGSNSVENVKKAAPEAKILQLPDAAQAFAALKSGQGDAMTSDNAILYGLAADDSDYEIVGGTFTKEPYGLGINLGQEKFHQAVDQALQTIEADGTYAKIVKKWFGKIDGFDGGVVK</sequence>
<evidence type="ECO:0000256" key="3">
    <source>
        <dbReference type="ARBA" id="ARBA00022729"/>
    </source>
</evidence>
<dbReference type="PANTHER" id="PTHR30085:SF6">
    <property type="entry name" value="ABC TRANSPORTER GLUTAMINE-BINDING PROTEIN GLNH"/>
    <property type="match status" value="1"/>
</dbReference>
<proteinExistence type="inferred from homology"/>
<comment type="caution">
    <text evidence="6">The sequence shown here is derived from an EMBL/GenBank/DDBJ whole genome shotgun (WGS) entry which is preliminary data.</text>
</comment>
<keyword evidence="7" id="KW-1185">Reference proteome</keyword>
<dbReference type="InterPro" id="IPR051455">
    <property type="entry name" value="Bact_solute-bind_prot3"/>
</dbReference>
<dbReference type="SUPFAM" id="SSF53850">
    <property type="entry name" value="Periplasmic binding protein-like II"/>
    <property type="match status" value="1"/>
</dbReference>
<dbReference type="PROSITE" id="PS51257">
    <property type="entry name" value="PROKAR_LIPOPROTEIN"/>
    <property type="match status" value="1"/>
</dbReference>
<keyword evidence="2" id="KW-0813">Transport</keyword>
<comment type="similarity">
    <text evidence="1">Belongs to the bacterial solute-binding protein 3 family.</text>
</comment>
<accession>A0ABW1US62</accession>
<protein>
    <submittedName>
        <fullName evidence="6">Transporter substrate-binding domain-containing protein</fullName>
    </submittedName>
</protein>
<name>A0ABW1US62_9LACO</name>
<dbReference type="RefSeq" id="WP_125599754.1">
    <property type="nucleotide sequence ID" value="NZ_JBHSSM010000022.1"/>
</dbReference>
<dbReference type="Gene3D" id="3.40.190.10">
    <property type="entry name" value="Periplasmic binding protein-like II"/>
    <property type="match status" value="2"/>
</dbReference>
<evidence type="ECO:0000256" key="2">
    <source>
        <dbReference type="ARBA" id="ARBA00022448"/>
    </source>
</evidence>
<keyword evidence="3 4" id="KW-0732">Signal</keyword>
<evidence type="ECO:0000256" key="1">
    <source>
        <dbReference type="ARBA" id="ARBA00010333"/>
    </source>
</evidence>
<reference evidence="7" key="1">
    <citation type="journal article" date="2019" name="Int. J. Syst. Evol. Microbiol.">
        <title>The Global Catalogue of Microorganisms (GCM) 10K type strain sequencing project: providing services to taxonomists for standard genome sequencing and annotation.</title>
        <authorList>
            <consortium name="The Broad Institute Genomics Platform"/>
            <consortium name="The Broad Institute Genome Sequencing Center for Infectious Disease"/>
            <person name="Wu L."/>
            <person name="Ma J."/>
        </authorList>
    </citation>
    <scope>NUCLEOTIDE SEQUENCE [LARGE SCALE GENOMIC DNA]</scope>
    <source>
        <strain evidence="7">CCM 8897</strain>
    </source>
</reference>
<dbReference type="Pfam" id="PF00497">
    <property type="entry name" value="SBP_bac_3"/>
    <property type="match status" value="1"/>
</dbReference>
<dbReference type="Proteomes" id="UP001596310">
    <property type="component" value="Unassembled WGS sequence"/>
</dbReference>
<dbReference type="PANTHER" id="PTHR30085">
    <property type="entry name" value="AMINO ACID ABC TRANSPORTER PERMEASE"/>
    <property type="match status" value="1"/>
</dbReference>
<feature type="domain" description="Solute-binding protein family 3/N-terminal" evidence="5">
    <location>
        <begin position="43"/>
        <end position="266"/>
    </location>
</feature>
<feature type="chain" id="PRO_5046242867" evidence="4">
    <location>
        <begin position="24"/>
        <end position="275"/>
    </location>
</feature>